<dbReference type="InterPro" id="IPR002793">
    <property type="entry name" value="Endonuclease_NucS"/>
</dbReference>
<evidence type="ECO:0000313" key="3">
    <source>
        <dbReference type="EMBL" id="KKL76159.1"/>
    </source>
</evidence>
<dbReference type="InterPro" id="IPR011856">
    <property type="entry name" value="tRNA_endonuc-like_dom_sf"/>
</dbReference>
<name>A0A0F9EQ29_9ZZZZ</name>
<reference evidence="3" key="1">
    <citation type="journal article" date="2015" name="Nature">
        <title>Complex archaea that bridge the gap between prokaryotes and eukaryotes.</title>
        <authorList>
            <person name="Spang A."/>
            <person name="Saw J.H."/>
            <person name="Jorgensen S.L."/>
            <person name="Zaremba-Niedzwiedzka K."/>
            <person name="Martijn J."/>
            <person name="Lind A.E."/>
            <person name="van Eijk R."/>
            <person name="Schleper C."/>
            <person name="Guy L."/>
            <person name="Ettema T.J."/>
        </authorList>
    </citation>
    <scope>NUCLEOTIDE SEQUENCE</scope>
</reference>
<dbReference type="Pfam" id="PF01939">
    <property type="entry name" value="NucS_C"/>
    <property type="match status" value="1"/>
</dbReference>
<dbReference type="PANTHER" id="PTHR38814:SF1">
    <property type="entry name" value="ENDONUCLEASE NUCS"/>
    <property type="match status" value="1"/>
</dbReference>
<dbReference type="CDD" id="cd22341">
    <property type="entry name" value="NucS-like"/>
    <property type="match status" value="1"/>
</dbReference>
<feature type="non-terminal residue" evidence="3">
    <location>
        <position position="1"/>
    </location>
</feature>
<protein>
    <recommendedName>
        <fullName evidence="2">Endonuclease NucS C-terminal domain-containing protein</fullName>
    </recommendedName>
</protein>
<evidence type="ECO:0000256" key="1">
    <source>
        <dbReference type="ARBA" id="ARBA00023125"/>
    </source>
</evidence>
<dbReference type="PANTHER" id="PTHR38814">
    <property type="entry name" value="ENDONUCLEASE NUCS"/>
    <property type="match status" value="1"/>
</dbReference>
<organism evidence="3">
    <name type="scientific">marine sediment metagenome</name>
    <dbReference type="NCBI Taxonomy" id="412755"/>
    <lineage>
        <taxon>unclassified sequences</taxon>
        <taxon>metagenomes</taxon>
        <taxon>ecological metagenomes</taxon>
    </lineage>
</organism>
<dbReference type="GO" id="GO:0003677">
    <property type="term" value="F:DNA binding"/>
    <property type="evidence" value="ECO:0007669"/>
    <property type="project" value="UniProtKB-KW"/>
</dbReference>
<proteinExistence type="predicted"/>
<accession>A0A0F9EQ29</accession>
<dbReference type="AlphaFoldDB" id="A0A0F9EQ29"/>
<dbReference type="InterPro" id="IPR048301">
    <property type="entry name" value="NucS_C"/>
</dbReference>
<dbReference type="GO" id="GO:0004519">
    <property type="term" value="F:endonuclease activity"/>
    <property type="evidence" value="ECO:0007669"/>
    <property type="project" value="InterPro"/>
</dbReference>
<feature type="domain" description="Endonuclease NucS C-terminal" evidence="2">
    <location>
        <begin position="180"/>
        <end position="267"/>
    </location>
</feature>
<sequence>DFKNGGNLTATDLDQMFRLMKKLSANRSLCRLIYEENGLNNFNDKLRNLYYGKLPLPERVDDLLMLKKIGTTTISHFLVIFDWFKYSFTSPIMKEVLDLDTYIETEAKKMVLQEYNIVDSSIFSNRTINYLVDSIIIKQIKSILNLDNYFQVNKLLWIYSELVDEEIIEDEISYTSVSLEKDLQNYLAENTGVIEVGLKLIDGGKELDTQQVGRIDLLCKDKDGSYVVVELKKGRTGDTVIGQIQRYIGWVMKNFNIDKVRGIIIANEEDEKLDFAIIPVKSFIQVKYYQVKFEIHDKFQENKIKRR</sequence>
<gene>
    <name evidence="3" type="ORF">LCGC14_2047690</name>
</gene>
<dbReference type="Gene3D" id="3.40.1350.10">
    <property type="match status" value="1"/>
</dbReference>
<dbReference type="EMBL" id="LAZR01024139">
    <property type="protein sequence ID" value="KKL76159.1"/>
    <property type="molecule type" value="Genomic_DNA"/>
</dbReference>
<evidence type="ECO:0000259" key="2">
    <source>
        <dbReference type="Pfam" id="PF01939"/>
    </source>
</evidence>
<comment type="caution">
    <text evidence="3">The sequence shown here is derived from an EMBL/GenBank/DDBJ whole genome shotgun (WGS) entry which is preliminary data.</text>
</comment>
<keyword evidence="1" id="KW-0238">DNA-binding</keyword>